<evidence type="ECO:0000256" key="6">
    <source>
        <dbReference type="RuleBase" id="RU003930"/>
    </source>
</evidence>
<sequence length="179" mass="19995">METTQKKQSAAFGVLQKKLGITNPMQSPRLVKVVVNAGTGSFKDKKKNEIVIDRLLKITGQKPAVRGAKKSIASFKLRQGDPVGYQITLRGRRMMDFLDRLLNIAFPRTKDFKGISTTGIDEMGNLTVGIKEHIIFPETVDEELKDIFGIAVTVVTTAKDRKTAKEFFTYLGFPFKKEA</sequence>
<dbReference type="PANTHER" id="PTHR11994">
    <property type="entry name" value="60S RIBOSOMAL PROTEIN L11-RELATED"/>
    <property type="match status" value="1"/>
</dbReference>
<evidence type="ECO:0000259" key="8">
    <source>
        <dbReference type="Pfam" id="PF00673"/>
    </source>
</evidence>
<evidence type="ECO:0000256" key="1">
    <source>
        <dbReference type="ARBA" id="ARBA00008553"/>
    </source>
</evidence>
<dbReference type="NCBIfam" id="NF000585">
    <property type="entry name" value="PRK00010.1"/>
    <property type="match status" value="1"/>
</dbReference>
<evidence type="ECO:0000313" key="10">
    <source>
        <dbReference type="Proteomes" id="UP000178873"/>
    </source>
</evidence>
<proteinExistence type="inferred from homology"/>
<dbReference type="GO" id="GO:0003735">
    <property type="term" value="F:structural constituent of ribosome"/>
    <property type="evidence" value="ECO:0007669"/>
    <property type="project" value="InterPro"/>
</dbReference>
<protein>
    <recommendedName>
        <fullName evidence="4">Large ribosomal subunit protein uL5</fullName>
    </recommendedName>
    <alternativeName>
        <fullName evidence="5">50S ribosomal protein L5</fullName>
    </alternativeName>
</protein>
<reference evidence="9 10" key="1">
    <citation type="journal article" date="2016" name="Nat. Commun.">
        <title>Thousands of microbial genomes shed light on interconnected biogeochemical processes in an aquifer system.</title>
        <authorList>
            <person name="Anantharaman K."/>
            <person name="Brown C.T."/>
            <person name="Hug L.A."/>
            <person name="Sharon I."/>
            <person name="Castelle C.J."/>
            <person name="Probst A.J."/>
            <person name="Thomas B.C."/>
            <person name="Singh A."/>
            <person name="Wilkins M.J."/>
            <person name="Karaoz U."/>
            <person name="Brodie E.L."/>
            <person name="Williams K.H."/>
            <person name="Hubbard S.S."/>
            <person name="Banfield J.F."/>
        </authorList>
    </citation>
    <scope>NUCLEOTIDE SEQUENCE [LARGE SCALE GENOMIC DNA]</scope>
</reference>
<evidence type="ECO:0000313" key="9">
    <source>
        <dbReference type="EMBL" id="OHA18158.1"/>
    </source>
</evidence>
<dbReference type="GO" id="GO:0006412">
    <property type="term" value="P:translation"/>
    <property type="evidence" value="ECO:0007669"/>
    <property type="project" value="InterPro"/>
</dbReference>
<dbReference type="AlphaFoldDB" id="A0A1G2M2Q0"/>
<dbReference type="InterPro" id="IPR022803">
    <property type="entry name" value="Ribosomal_uL5_dom_sf"/>
</dbReference>
<name>A0A1G2M2Q0_9BACT</name>
<comment type="caution">
    <text evidence="9">The sequence shown here is derived from an EMBL/GenBank/DDBJ whole genome shotgun (WGS) entry which is preliminary data.</text>
</comment>
<dbReference type="EMBL" id="MHRF01000007">
    <property type="protein sequence ID" value="OHA18158.1"/>
    <property type="molecule type" value="Genomic_DNA"/>
</dbReference>
<dbReference type="Pfam" id="PF00673">
    <property type="entry name" value="Ribosomal_L5_C"/>
    <property type="match status" value="1"/>
</dbReference>
<evidence type="ECO:0000256" key="5">
    <source>
        <dbReference type="ARBA" id="ARBA00035461"/>
    </source>
</evidence>
<accession>A0A1G2M2Q0</accession>
<dbReference type="InterPro" id="IPR002132">
    <property type="entry name" value="Ribosomal_uL5"/>
</dbReference>
<keyword evidence="2 6" id="KW-0689">Ribosomal protein</keyword>
<dbReference type="Pfam" id="PF00281">
    <property type="entry name" value="Ribosomal_L5"/>
    <property type="match status" value="1"/>
</dbReference>
<dbReference type="SUPFAM" id="SSF55282">
    <property type="entry name" value="RL5-like"/>
    <property type="match status" value="1"/>
</dbReference>
<evidence type="ECO:0000256" key="4">
    <source>
        <dbReference type="ARBA" id="ARBA00035245"/>
    </source>
</evidence>
<evidence type="ECO:0000256" key="2">
    <source>
        <dbReference type="ARBA" id="ARBA00022980"/>
    </source>
</evidence>
<dbReference type="Gene3D" id="3.30.1440.10">
    <property type="match status" value="1"/>
</dbReference>
<evidence type="ECO:0000256" key="3">
    <source>
        <dbReference type="ARBA" id="ARBA00023274"/>
    </source>
</evidence>
<dbReference type="PIRSF" id="PIRSF002161">
    <property type="entry name" value="Ribosomal_L5"/>
    <property type="match status" value="1"/>
</dbReference>
<dbReference type="FunFam" id="3.30.1440.10:FF:000001">
    <property type="entry name" value="50S ribosomal protein L5"/>
    <property type="match status" value="1"/>
</dbReference>
<dbReference type="InterPro" id="IPR031310">
    <property type="entry name" value="Ribosomal_uL5_N"/>
</dbReference>
<dbReference type="InterPro" id="IPR020930">
    <property type="entry name" value="Ribosomal_uL5_bac-type"/>
</dbReference>
<feature type="domain" description="Large ribosomal subunit protein uL5 C-terminal" evidence="8">
    <location>
        <begin position="82"/>
        <end position="175"/>
    </location>
</feature>
<keyword evidence="3 6" id="KW-0687">Ribonucleoprotein</keyword>
<organism evidence="9 10">
    <name type="scientific">Candidatus Taylorbacteria bacterium RIFCSPHIGHO2_01_FULL_46_22b</name>
    <dbReference type="NCBI Taxonomy" id="1802301"/>
    <lineage>
        <taxon>Bacteria</taxon>
        <taxon>Candidatus Tayloriibacteriota</taxon>
    </lineage>
</organism>
<dbReference type="GO" id="GO:1990904">
    <property type="term" value="C:ribonucleoprotein complex"/>
    <property type="evidence" value="ECO:0007669"/>
    <property type="project" value="UniProtKB-KW"/>
</dbReference>
<dbReference type="Proteomes" id="UP000178873">
    <property type="component" value="Unassembled WGS sequence"/>
</dbReference>
<evidence type="ECO:0000259" key="7">
    <source>
        <dbReference type="Pfam" id="PF00281"/>
    </source>
</evidence>
<dbReference type="InterPro" id="IPR031309">
    <property type="entry name" value="Ribosomal_uL5_C"/>
</dbReference>
<feature type="domain" description="Large ribosomal subunit protein uL5 N-terminal" evidence="7">
    <location>
        <begin position="23"/>
        <end position="78"/>
    </location>
</feature>
<dbReference type="STRING" id="1802301.A2664_01665"/>
<gene>
    <name evidence="9" type="ORF">A2664_01665</name>
</gene>
<dbReference type="GO" id="GO:0005840">
    <property type="term" value="C:ribosome"/>
    <property type="evidence" value="ECO:0007669"/>
    <property type="project" value="UniProtKB-KW"/>
</dbReference>
<comment type="similarity">
    <text evidence="1 6">Belongs to the universal ribosomal protein uL5 family.</text>
</comment>